<gene>
    <name evidence="15" type="ORF">A0U89_16320</name>
</gene>
<evidence type="ECO:0000256" key="9">
    <source>
        <dbReference type="ARBA" id="ARBA00023237"/>
    </source>
</evidence>
<dbReference type="InterPro" id="IPR050810">
    <property type="entry name" value="Bact_Secretion_Sys_Channel"/>
</dbReference>
<dbReference type="PRINTS" id="PR00811">
    <property type="entry name" value="BCTERIALGSPD"/>
</dbReference>
<feature type="domain" description="Type II/III secretion system secretin-like" evidence="12">
    <location>
        <begin position="534"/>
        <end position="703"/>
    </location>
</feature>
<feature type="compositionally biased region" description="Low complexity" evidence="11">
    <location>
        <begin position="403"/>
        <end position="417"/>
    </location>
</feature>
<feature type="domain" description="NolW-like" evidence="13">
    <location>
        <begin position="162"/>
        <end position="218"/>
    </location>
</feature>
<geneLocation type="plasmid" evidence="16">
    <name>pkb14400_3</name>
</geneLocation>
<dbReference type="InterPro" id="IPR004846">
    <property type="entry name" value="T2SS/T3SS_dom"/>
</dbReference>
<dbReference type="GO" id="GO:0015627">
    <property type="term" value="C:type II protein secretion system complex"/>
    <property type="evidence" value="ECO:0007669"/>
    <property type="project" value="InterPro"/>
</dbReference>
<evidence type="ECO:0000256" key="6">
    <source>
        <dbReference type="ARBA" id="ARBA00022729"/>
    </source>
</evidence>
<dbReference type="GO" id="GO:0015628">
    <property type="term" value="P:protein secretion by the type II secretion system"/>
    <property type="evidence" value="ECO:0007669"/>
    <property type="project" value="InterPro"/>
</dbReference>
<evidence type="ECO:0000256" key="4">
    <source>
        <dbReference type="ARBA" id="ARBA00022452"/>
    </source>
</evidence>
<sequence>MPALALFAGCADKPPHVTPLPVSGKMYGQTATSRVDGDIGGMEATRGGMVSYGRVRPTTGRGVSSSATGDITLNFSDTDIRSVTDEVLGRLLNLNYLIDSNVHGTVTLKTSRPLRQDELLAVFRTALSGAGAALVVENGVYRVTSAANQGGSGGSGDNAGSAIIPLRYTSAESLVKALQPVLHNGAHIVATPSGNAVVVSGDPATRTSLDELVRAFDSDVLAGQSYALFPATSGNAQELTQALQSALASKKGQALSDRVQVIAMPRIESVMIIAAQPRLLEDARRVFAVIEAERRKTIRHWNVFYLQNGRSNDVAYILQQAFTPNRVTAVPSPKMAMQSTDMQNGMSGSGTSGSGGNGLNFGSSQDNGNSSQNGLSMQQNQSGSPTGATQGNGQSAQPEDGISNNPLLGGLGNNSDSNRSEGGEIRIIPDTQNNAILVYGTAIETETVSSMLRKVDIMPLQVRVDATVAEVTLNDALNYGTQFFFKSGGINGILSNASQSLGSANLVSSQLSSSFPGFVLGGSGQGGAPFVINALQSVTKVRVLSSPELMVVDNQPASLMVGDMVPYLTGSTTGVLTSNSTITNSINYQPTGVILQVTPHVSNGGTVTLDITQKVSSVSSSTTSTGSGSINSPTFSQRQVTSRVVISDGQTVGLAGLISDSSNRKNAGLPWLKDIPVLGMLGGSQTNTRDRTELLILITPHVIHSQSEAYALTEDLREQLPHAAVLPREMSSMPATGASDPQHRLLSVVGLHD</sequence>
<dbReference type="Proteomes" id="UP000179145">
    <property type="component" value="Plasmid pKB14400_3"/>
</dbReference>
<dbReference type="InterPro" id="IPR005644">
    <property type="entry name" value="NolW-like"/>
</dbReference>
<dbReference type="EMBL" id="CP014677">
    <property type="protein sequence ID" value="AOX18849.1"/>
    <property type="molecule type" value="Genomic_DNA"/>
</dbReference>
<evidence type="ECO:0000256" key="5">
    <source>
        <dbReference type="ARBA" id="ARBA00022692"/>
    </source>
</evidence>
<keyword evidence="9" id="KW-0998">Cell outer membrane</keyword>
<reference evidence="15 16" key="1">
    <citation type="journal article" date="2016" name="Microb. Cell Fact.">
        <title>Dissection of exopolysaccharide biosynthesis in Kozakia baliensis.</title>
        <authorList>
            <person name="Brandt J.U."/>
            <person name="Jakob F."/>
            <person name="Behr J."/>
            <person name="Geissler A.J."/>
            <person name="Vogel R.F."/>
        </authorList>
    </citation>
    <scope>NUCLEOTIDE SEQUENCE [LARGE SCALE GENOMIC DNA]</scope>
    <source>
        <strain evidence="15 16">DSM 14400</strain>
        <plasmid evidence="16">Plasmid pkb14400_3</plasmid>
    </source>
</reference>
<keyword evidence="16" id="KW-1185">Reference proteome</keyword>
<dbReference type="RefSeq" id="WP_070404283.1">
    <property type="nucleotide sequence ID" value="NZ_CP014677.1"/>
</dbReference>
<evidence type="ECO:0000256" key="1">
    <source>
        <dbReference type="ARBA" id="ARBA00004442"/>
    </source>
</evidence>
<feature type="compositionally biased region" description="Polar residues" evidence="11">
    <location>
        <begin position="377"/>
        <end position="397"/>
    </location>
</feature>
<keyword evidence="6" id="KW-0732">Signal</keyword>
<protein>
    <submittedName>
        <fullName evidence="15">Uncharacterized protein</fullName>
    </submittedName>
</protein>
<evidence type="ECO:0000256" key="11">
    <source>
        <dbReference type="SAM" id="MobiDB-lite"/>
    </source>
</evidence>
<feature type="compositionally biased region" description="Low complexity" evidence="11">
    <location>
        <begin position="360"/>
        <end position="376"/>
    </location>
</feature>
<dbReference type="InterPro" id="IPR038591">
    <property type="entry name" value="NolW-like_sf"/>
</dbReference>
<keyword evidence="15" id="KW-0614">Plasmid</keyword>
<dbReference type="AlphaFoldDB" id="A0A1D8UZ00"/>
<dbReference type="PANTHER" id="PTHR30332">
    <property type="entry name" value="PROBABLE GENERAL SECRETION PATHWAY PROTEIN D"/>
    <property type="match status" value="1"/>
</dbReference>
<evidence type="ECO:0000313" key="16">
    <source>
        <dbReference type="Proteomes" id="UP000179145"/>
    </source>
</evidence>
<evidence type="ECO:0000259" key="13">
    <source>
        <dbReference type="Pfam" id="PF03958"/>
    </source>
</evidence>
<dbReference type="PRINTS" id="PR01032">
    <property type="entry name" value="PHAGEIV"/>
</dbReference>
<dbReference type="InterPro" id="IPR049371">
    <property type="entry name" value="GspD-like_N0"/>
</dbReference>
<dbReference type="Pfam" id="PF00263">
    <property type="entry name" value="Secretin"/>
    <property type="match status" value="1"/>
</dbReference>
<evidence type="ECO:0000256" key="10">
    <source>
        <dbReference type="RuleBase" id="RU004004"/>
    </source>
</evidence>
<feature type="domain" description="NolW-like" evidence="13">
    <location>
        <begin position="303"/>
        <end position="460"/>
    </location>
</feature>
<organism evidence="15 16">
    <name type="scientific">Kozakia baliensis</name>
    <dbReference type="NCBI Taxonomy" id="153496"/>
    <lineage>
        <taxon>Bacteria</taxon>
        <taxon>Pseudomonadati</taxon>
        <taxon>Pseudomonadota</taxon>
        <taxon>Alphaproteobacteria</taxon>
        <taxon>Acetobacterales</taxon>
        <taxon>Acetobacteraceae</taxon>
        <taxon>Kozakia</taxon>
    </lineage>
</organism>
<evidence type="ECO:0000313" key="15">
    <source>
        <dbReference type="EMBL" id="AOX18849.1"/>
    </source>
</evidence>
<comment type="subcellular location">
    <subcellularLocation>
        <location evidence="1 10">Cell outer membrane</location>
    </subcellularLocation>
</comment>
<proteinExistence type="inferred from homology"/>
<feature type="region of interest" description="Disordered" evidence="11">
    <location>
        <begin position="338"/>
        <end position="426"/>
    </location>
</feature>
<evidence type="ECO:0000256" key="7">
    <source>
        <dbReference type="ARBA" id="ARBA00022927"/>
    </source>
</evidence>
<keyword evidence="7" id="KW-0653">Protein transport</keyword>
<dbReference type="KEGG" id="kba:A0U89_16320"/>
<evidence type="ECO:0000259" key="12">
    <source>
        <dbReference type="Pfam" id="PF00263"/>
    </source>
</evidence>
<keyword evidence="3 10" id="KW-0813">Transport</keyword>
<accession>A0A1D8UZ00</accession>
<evidence type="ECO:0000259" key="14">
    <source>
        <dbReference type="Pfam" id="PF21305"/>
    </source>
</evidence>
<feature type="domain" description="GspD-like N0" evidence="14">
    <location>
        <begin position="73"/>
        <end position="143"/>
    </location>
</feature>
<name>A0A1D8UZ00_9PROT</name>
<dbReference type="InterPro" id="IPR013356">
    <property type="entry name" value="T2SS_GspD"/>
</dbReference>
<dbReference type="Gene3D" id="3.55.50.30">
    <property type="match status" value="1"/>
</dbReference>
<dbReference type="GO" id="GO:0009279">
    <property type="term" value="C:cell outer membrane"/>
    <property type="evidence" value="ECO:0007669"/>
    <property type="project" value="UniProtKB-SubCell"/>
</dbReference>
<dbReference type="Pfam" id="PF03958">
    <property type="entry name" value="Secretin_N"/>
    <property type="match status" value="2"/>
</dbReference>
<dbReference type="NCBIfam" id="TIGR02517">
    <property type="entry name" value="type_II_gspD"/>
    <property type="match status" value="1"/>
</dbReference>
<dbReference type="InterPro" id="IPR001775">
    <property type="entry name" value="GspD/PilQ"/>
</dbReference>
<keyword evidence="5" id="KW-0812">Transmembrane</keyword>
<feature type="compositionally biased region" description="Gly residues" evidence="11">
    <location>
        <begin position="347"/>
        <end position="359"/>
    </location>
</feature>
<evidence type="ECO:0000256" key="2">
    <source>
        <dbReference type="ARBA" id="ARBA00006980"/>
    </source>
</evidence>
<dbReference type="Pfam" id="PF21305">
    <property type="entry name" value="type_II_gspD_N0"/>
    <property type="match status" value="1"/>
</dbReference>
<comment type="similarity">
    <text evidence="2">Belongs to the bacterial secretin family. GSP D subfamily.</text>
</comment>
<keyword evidence="8" id="KW-0472">Membrane</keyword>
<dbReference type="PANTHER" id="PTHR30332:SF25">
    <property type="entry name" value="SECRETIN XPSD"/>
    <property type="match status" value="1"/>
</dbReference>
<dbReference type="Gene3D" id="3.30.1370.120">
    <property type="match status" value="2"/>
</dbReference>
<keyword evidence="4" id="KW-1134">Transmembrane beta strand</keyword>
<evidence type="ECO:0000256" key="8">
    <source>
        <dbReference type="ARBA" id="ARBA00023136"/>
    </source>
</evidence>
<evidence type="ECO:0000256" key="3">
    <source>
        <dbReference type="ARBA" id="ARBA00022448"/>
    </source>
</evidence>